<dbReference type="PROSITE" id="PS50835">
    <property type="entry name" value="IG_LIKE"/>
    <property type="match status" value="3"/>
</dbReference>
<dbReference type="InterPro" id="IPR013098">
    <property type="entry name" value="Ig_I-set"/>
</dbReference>
<gene>
    <name evidence="20" type="primary">LOC115811356</name>
</gene>
<dbReference type="InterPro" id="IPR036116">
    <property type="entry name" value="FN3_sf"/>
</dbReference>
<dbReference type="InterPro" id="IPR003961">
    <property type="entry name" value="FN3_dom"/>
</dbReference>
<organism evidence="19 20">
    <name type="scientific">Chanos chanos</name>
    <name type="common">Milkfish</name>
    <name type="synonym">Mugil chanos</name>
    <dbReference type="NCBI Taxonomy" id="29144"/>
    <lineage>
        <taxon>Eukaryota</taxon>
        <taxon>Metazoa</taxon>
        <taxon>Chordata</taxon>
        <taxon>Craniata</taxon>
        <taxon>Vertebrata</taxon>
        <taxon>Euteleostomi</taxon>
        <taxon>Actinopterygii</taxon>
        <taxon>Neopterygii</taxon>
        <taxon>Teleostei</taxon>
        <taxon>Ostariophysi</taxon>
        <taxon>Gonorynchiformes</taxon>
        <taxon>Chanidae</taxon>
        <taxon>Chanos</taxon>
    </lineage>
</organism>
<dbReference type="GO" id="GO:0016020">
    <property type="term" value="C:membrane"/>
    <property type="evidence" value="ECO:0007669"/>
    <property type="project" value="UniProtKB-SubCell"/>
</dbReference>
<dbReference type="FunFam" id="2.60.40.10:FF:000027">
    <property type="entry name" value="receptor-type tyrosine-protein phosphatase delta isoform X1"/>
    <property type="match status" value="1"/>
</dbReference>
<evidence type="ECO:0000256" key="10">
    <source>
        <dbReference type="ARBA" id="ARBA00023136"/>
    </source>
</evidence>
<keyword evidence="9" id="KW-1133">Transmembrane helix</keyword>
<proteinExistence type="inferred from homology"/>
<evidence type="ECO:0000313" key="19">
    <source>
        <dbReference type="Proteomes" id="UP000504632"/>
    </source>
</evidence>
<dbReference type="RefSeq" id="XP_030629378.1">
    <property type="nucleotide sequence ID" value="XM_030773518.1"/>
</dbReference>
<dbReference type="InParanoid" id="A0A6J2VC56"/>
<evidence type="ECO:0000256" key="13">
    <source>
        <dbReference type="ARBA" id="ARBA00023180"/>
    </source>
</evidence>
<keyword evidence="19" id="KW-1185">Reference proteome</keyword>
<keyword evidence="12" id="KW-0675">Receptor</keyword>
<dbReference type="Proteomes" id="UP000504632">
    <property type="component" value="Chromosome 5"/>
</dbReference>
<keyword evidence="7" id="KW-0378">Hydrolase</keyword>
<evidence type="ECO:0000256" key="16">
    <source>
        <dbReference type="ARBA" id="ARBA00051722"/>
    </source>
</evidence>
<feature type="domain" description="Fibronectin type-III" evidence="18">
    <location>
        <begin position="492"/>
        <end position="581"/>
    </location>
</feature>
<dbReference type="SMART" id="SM00408">
    <property type="entry name" value="IGc2"/>
    <property type="match status" value="3"/>
</dbReference>
<name>A0A6J2VC56_CHACN</name>
<dbReference type="AlphaFoldDB" id="A0A6J2VC56"/>
<feature type="domain" description="Ig-like" evidence="17">
    <location>
        <begin position="210"/>
        <end position="292"/>
    </location>
</feature>
<dbReference type="SMART" id="SM00409">
    <property type="entry name" value="IG"/>
    <property type="match status" value="3"/>
</dbReference>
<evidence type="ECO:0000313" key="20">
    <source>
        <dbReference type="RefSeq" id="XP_030629378.1"/>
    </source>
</evidence>
<keyword evidence="4" id="KW-0812">Transmembrane</keyword>
<accession>A0A6J2VC56</accession>
<dbReference type="InterPro" id="IPR007110">
    <property type="entry name" value="Ig-like_dom"/>
</dbReference>
<evidence type="ECO:0000256" key="7">
    <source>
        <dbReference type="ARBA" id="ARBA00022801"/>
    </source>
</evidence>
<dbReference type="InterPro" id="IPR050964">
    <property type="entry name" value="Striated_Muscle_Regulatory"/>
</dbReference>
<evidence type="ECO:0000256" key="6">
    <source>
        <dbReference type="ARBA" id="ARBA00022737"/>
    </source>
</evidence>
<dbReference type="SUPFAM" id="SSF48726">
    <property type="entry name" value="Immunoglobulin"/>
    <property type="match status" value="3"/>
</dbReference>
<dbReference type="PANTHER" id="PTHR13817">
    <property type="entry name" value="TITIN"/>
    <property type="match status" value="1"/>
</dbReference>
<keyword evidence="10" id="KW-0472">Membrane</keyword>
<dbReference type="FunFam" id="2.60.40.10:FF:000010">
    <property type="entry name" value="receptor-type tyrosine-protein phosphatase delta isoform X1"/>
    <property type="match status" value="1"/>
</dbReference>
<evidence type="ECO:0000256" key="5">
    <source>
        <dbReference type="ARBA" id="ARBA00022729"/>
    </source>
</evidence>
<keyword evidence="6" id="KW-0677">Repeat</keyword>
<evidence type="ECO:0000256" key="8">
    <source>
        <dbReference type="ARBA" id="ARBA00022912"/>
    </source>
</evidence>
<keyword evidence="8" id="KW-0904">Protein phosphatase</keyword>
<dbReference type="InterPro" id="IPR003599">
    <property type="entry name" value="Ig_sub"/>
</dbReference>
<dbReference type="EC" id="3.1.3.48" evidence="3"/>
<comment type="subcellular location">
    <subcellularLocation>
        <location evidence="1">Membrane</location>
        <topology evidence="1">Single-pass membrane protein</topology>
    </subcellularLocation>
</comment>
<dbReference type="InterPro" id="IPR013783">
    <property type="entry name" value="Ig-like_fold"/>
</dbReference>
<evidence type="ECO:0000256" key="12">
    <source>
        <dbReference type="ARBA" id="ARBA00023170"/>
    </source>
</evidence>
<comment type="catalytic activity">
    <reaction evidence="16">
        <text>O-phospho-L-tyrosyl-[protein] + H2O = L-tyrosyl-[protein] + phosphate</text>
        <dbReference type="Rhea" id="RHEA:10684"/>
        <dbReference type="Rhea" id="RHEA-COMP:10136"/>
        <dbReference type="Rhea" id="RHEA-COMP:20101"/>
        <dbReference type="ChEBI" id="CHEBI:15377"/>
        <dbReference type="ChEBI" id="CHEBI:43474"/>
        <dbReference type="ChEBI" id="CHEBI:46858"/>
        <dbReference type="ChEBI" id="CHEBI:61978"/>
        <dbReference type="EC" id="3.1.3.48"/>
    </reaction>
</comment>
<dbReference type="FunFam" id="2.60.40.10:FF:000353">
    <property type="entry name" value="receptor-type tyrosine-protein phosphatase F isoform X1"/>
    <property type="match status" value="1"/>
</dbReference>
<dbReference type="GeneID" id="115811356"/>
<evidence type="ECO:0000259" key="18">
    <source>
        <dbReference type="PROSITE" id="PS50853"/>
    </source>
</evidence>
<dbReference type="SUPFAM" id="SSF49265">
    <property type="entry name" value="Fibronectin type III"/>
    <property type="match status" value="2"/>
</dbReference>
<dbReference type="SMART" id="SM00060">
    <property type="entry name" value="FN3"/>
    <property type="match status" value="3"/>
</dbReference>
<evidence type="ECO:0000256" key="2">
    <source>
        <dbReference type="ARBA" id="ARBA00010504"/>
    </source>
</evidence>
<dbReference type="PROSITE" id="PS50853">
    <property type="entry name" value="FN3"/>
    <property type="match status" value="3"/>
</dbReference>
<dbReference type="GO" id="GO:0004725">
    <property type="term" value="F:protein tyrosine phosphatase activity"/>
    <property type="evidence" value="ECO:0007669"/>
    <property type="project" value="UniProtKB-EC"/>
</dbReference>
<evidence type="ECO:0000256" key="15">
    <source>
        <dbReference type="ARBA" id="ARBA00044158"/>
    </source>
</evidence>
<dbReference type="FunFam" id="2.60.40.10:FF:000036">
    <property type="entry name" value="receptor-type tyrosine-protein phosphatase delta isoform X1"/>
    <property type="match status" value="1"/>
</dbReference>
<dbReference type="PRINTS" id="PR00014">
    <property type="entry name" value="FNTYPEIII"/>
</dbReference>
<evidence type="ECO:0000256" key="1">
    <source>
        <dbReference type="ARBA" id="ARBA00004167"/>
    </source>
</evidence>
<evidence type="ECO:0000259" key="17">
    <source>
        <dbReference type="PROSITE" id="PS50835"/>
    </source>
</evidence>
<keyword evidence="11" id="KW-1015">Disulfide bond</keyword>
<feature type="domain" description="Fibronectin type-III" evidence="18">
    <location>
        <begin position="299"/>
        <end position="389"/>
    </location>
</feature>
<evidence type="ECO:0000256" key="14">
    <source>
        <dbReference type="ARBA" id="ARBA00023319"/>
    </source>
</evidence>
<keyword evidence="13" id="KW-0325">Glycoprotein</keyword>
<feature type="domain" description="Ig-like" evidence="17">
    <location>
        <begin position="113"/>
        <end position="196"/>
    </location>
</feature>
<sequence>MAFSAQADSLPSFIKIPEDQTGISGGVASFVCQAVGEPKPGITWMKKGKKVSSQRFEVIEFDDGSGSVLRIQPLRTHRDEAIYECTATNSIGEINTSAKLTVLEEDQIPHGFPTIDMGPQLKVVERLRTATMLCAASGDPDPEISWFKDFLPVDINGSNGRIKQLRSGALQIESSEESDQGKYECVAMNSVGTRYSAPANLYVRVRRVPPRFSVPPTNHEVMAGGSVNLTCMAVGAPMPYVKWMAGEVDLTKEDEMPIGHNVLELTDIRQSANYTCVAMSSLGVIESTAQVSVKGLPKPPTSLTVTETTATSVTLTWDSGSPGPVSYYVIQYRAKASDSGFQELDGVATTRYSIGGLSPYSEYEFRVVAVNNIGRGPPSNPVEAHTGEQAPSSPPILVRARMLSASTMLVQWEPPEEPNGQIRGYRIYYTSDLDAPLSAWQKHNTDDSLLTTISGLTPDITYSLRVLGFTSAGDGPPSDVLQVKTQQGVPAQPSSFKAEAVLDTQILLTWLWPVQDPISKYELMYWEANSDDKIHVTFAPAGSYVVEGLKPDTLYKFSLAARTEDGLGTYTQPIEARTAQSSVPRPSFQLIQQAPSPCPSGGFVADDRPMFL</sequence>
<keyword evidence="5" id="KW-0732">Signal</keyword>
<dbReference type="PANTHER" id="PTHR13817:SF95">
    <property type="entry name" value="PROTOGENIN"/>
    <property type="match status" value="1"/>
</dbReference>
<feature type="domain" description="Ig-like" evidence="17">
    <location>
        <begin position="11"/>
        <end position="101"/>
    </location>
</feature>
<comment type="similarity">
    <text evidence="2">Belongs to the protein-tyrosine phosphatase family. Receptor class 2A subfamily.</text>
</comment>
<reference evidence="20" key="1">
    <citation type="submission" date="2025-08" db="UniProtKB">
        <authorList>
            <consortium name="RefSeq"/>
        </authorList>
    </citation>
    <scope>IDENTIFICATION</scope>
</reference>
<evidence type="ECO:0000256" key="4">
    <source>
        <dbReference type="ARBA" id="ARBA00022692"/>
    </source>
</evidence>
<dbReference type="CDD" id="cd05738">
    <property type="entry name" value="IgI_2_RPTP_IIa_LAR_like"/>
    <property type="match status" value="1"/>
</dbReference>
<dbReference type="Gene3D" id="2.60.40.10">
    <property type="entry name" value="Immunoglobulins"/>
    <property type="match status" value="6"/>
</dbReference>
<evidence type="ECO:0000256" key="3">
    <source>
        <dbReference type="ARBA" id="ARBA00013064"/>
    </source>
</evidence>
<protein>
    <recommendedName>
        <fullName evidence="15">Receptor-type tyrosine-protein phosphatase F</fullName>
        <ecNumber evidence="3">3.1.3.48</ecNumber>
    </recommendedName>
</protein>
<dbReference type="CDD" id="cd05739">
    <property type="entry name" value="IgI_3_RPTP_IIa_LAR_like"/>
    <property type="match status" value="1"/>
</dbReference>
<dbReference type="FunFam" id="2.60.40.10:FF:000015">
    <property type="entry name" value="receptor-type tyrosine-protein phosphatase delta isoform X2"/>
    <property type="match status" value="1"/>
</dbReference>
<keyword evidence="14" id="KW-0393">Immunoglobulin domain</keyword>
<dbReference type="InterPro" id="IPR003598">
    <property type="entry name" value="Ig_sub2"/>
</dbReference>
<dbReference type="InterPro" id="IPR036179">
    <property type="entry name" value="Ig-like_dom_sf"/>
</dbReference>
<evidence type="ECO:0000256" key="11">
    <source>
        <dbReference type="ARBA" id="ARBA00023157"/>
    </source>
</evidence>
<dbReference type="CDD" id="cd00063">
    <property type="entry name" value="FN3"/>
    <property type="match status" value="3"/>
</dbReference>
<feature type="domain" description="Fibronectin type-III" evidence="18">
    <location>
        <begin position="394"/>
        <end position="488"/>
    </location>
</feature>
<dbReference type="Pfam" id="PF00041">
    <property type="entry name" value="fn3"/>
    <property type="match status" value="3"/>
</dbReference>
<dbReference type="Pfam" id="PF07679">
    <property type="entry name" value="I-set"/>
    <property type="match status" value="2"/>
</dbReference>
<dbReference type="FunFam" id="2.60.40.10:FF:000023">
    <property type="entry name" value="receptor-type tyrosine-protein phosphatase delta isoform X2"/>
    <property type="match status" value="1"/>
</dbReference>
<evidence type="ECO:0000256" key="9">
    <source>
        <dbReference type="ARBA" id="ARBA00022989"/>
    </source>
</evidence>
<dbReference type="Pfam" id="PF13927">
    <property type="entry name" value="Ig_3"/>
    <property type="match status" value="1"/>
</dbReference>
<dbReference type="OrthoDB" id="10253954at2759"/>